<accession>D0LRT2</accession>
<evidence type="ECO:0000313" key="3">
    <source>
        <dbReference type="Proteomes" id="UP000001880"/>
    </source>
</evidence>
<dbReference type="RefSeq" id="WP_012831666.1">
    <property type="nucleotide sequence ID" value="NC_013440.1"/>
</dbReference>
<evidence type="ECO:0000256" key="1">
    <source>
        <dbReference type="SAM" id="Phobius"/>
    </source>
</evidence>
<keyword evidence="3" id="KW-1185">Reference proteome</keyword>
<feature type="transmembrane region" description="Helical" evidence="1">
    <location>
        <begin position="161"/>
        <end position="180"/>
    </location>
</feature>
<name>D0LRT2_HALO1</name>
<keyword evidence="1" id="KW-1133">Transmembrane helix</keyword>
<gene>
    <name evidence="2" type="ordered locus">Hoch_6608</name>
</gene>
<dbReference type="eggNOG" id="COG1468">
    <property type="taxonomic scope" value="Bacteria"/>
</dbReference>
<sequence length="182" mass="19779">MHIEPTWAAIAVLVATLSLHLVGRLLAGWLRSWRGRRRQARAERGERTAEKLLRRMGYAVCARQVATSWSIACDDELHEVALRADLLVERGGQRFVAEVKTGRVAPRLSTAATRRQLLEYRVAYDVDGVLLVDAEAARVMRVDFPGTGPGTGRARGTWAGLLWGLGLGAAGGLAAAQWLAGL</sequence>
<dbReference type="Proteomes" id="UP000001880">
    <property type="component" value="Chromosome"/>
</dbReference>
<evidence type="ECO:0000313" key="2">
    <source>
        <dbReference type="EMBL" id="ACY19074.1"/>
    </source>
</evidence>
<keyword evidence="1" id="KW-0812">Transmembrane</keyword>
<dbReference type="STRING" id="502025.Hoch_6608"/>
<protein>
    <recommendedName>
        <fullName evidence="4">PD-(D/E)XK endonuclease-like domain-containing protein</fullName>
    </recommendedName>
</protein>
<dbReference type="OrthoDB" id="2082218at2"/>
<dbReference type="HOGENOM" id="CLU_127030_0_0_7"/>
<dbReference type="KEGG" id="hoh:Hoch_6608"/>
<keyword evidence="1" id="KW-0472">Membrane</keyword>
<organism evidence="2 3">
    <name type="scientific">Haliangium ochraceum (strain DSM 14365 / JCM 11303 / SMP-2)</name>
    <dbReference type="NCBI Taxonomy" id="502025"/>
    <lineage>
        <taxon>Bacteria</taxon>
        <taxon>Pseudomonadati</taxon>
        <taxon>Myxococcota</taxon>
        <taxon>Polyangia</taxon>
        <taxon>Haliangiales</taxon>
        <taxon>Kofleriaceae</taxon>
        <taxon>Haliangium</taxon>
    </lineage>
</organism>
<proteinExistence type="predicted"/>
<dbReference type="AlphaFoldDB" id="D0LRT2"/>
<dbReference type="EMBL" id="CP001804">
    <property type="protein sequence ID" value="ACY19074.1"/>
    <property type="molecule type" value="Genomic_DNA"/>
</dbReference>
<evidence type="ECO:0008006" key="4">
    <source>
        <dbReference type="Google" id="ProtNLM"/>
    </source>
</evidence>
<reference evidence="2 3" key="1">
    <citation type="journal article" date="2010" name="Stand. Genomic Sci.">
        <title>Complete genome sequence of Haliangium ochraceum type strain (SMP-2).</title>
        <authorList>
            <consortium name="US DOE Joint Genome Institute (JGI-PGF)"/>
            <person name="Ivanova N."/>
            <person name="Daum C."/>
            <person name="Lang E."/>
            <person name="Abt B."/>
            <person name="Kopitz M."/>
            <person name="Saunders E."/>
            <person name="Lapidus A."/>
            <person name="Lucas S."/>
            <person name="Glavina Del Rio T."/>
            <person name="Nolan M."/>
            <person name="Tice H."/>
            <person name="Copeland A."/>
            <person name="Cheng J.F."/>
            <person name="Chen F."/>
            <person name="Bruce D."/>
            <person name="Goodwin L."/>
            <person name="Pitluck S."/>
            <person name="Mavromatis K."/>
            <person name="Pati A."/>
            <person name="Mikhailova N."/>
            <person name="Chen A."/>
            <person name="Palaniappan K."/>
            <person name="Land M."/>
            <person name="Hauser L."/>
            <person name="Chang Y.J."/>
            <person name="Jeffries C.D."/>
            <person name="Detter J.C."/>
            <person name="Brettin T."/>
            <person name="Rohde M."/>
            <person name="Goker M."/>
            <person name="Bristow J."/>
            <person name="Markowitz V."/>
            <person name="Eisen J.A."/>
            <person name="Hugenholtz P."/>
            <person name="Kyrpides N.C."/>
            <person name="Klenk H.P."/>
        </authorList>
    </citation>
    <scope>NUCLEOTIDE SEQUENCE [LARGE SCALE GENOMIC DNA]</scope>
    <source>
        <strain evidence="3">DSM 14365 / CIP 107738 / JCM 11303 / AJ 13395 / SMP-2</strain>
    </source>
</reference>
<feature type="transmembrane region" description="Helical" evidence="1">
    <location>
        <begin position="6"/>
        <end position="27"/>
    </location>
</feature>